<protein>
    <submittedName>
        <fullName evidence="1">Uncharacterized protein</fullName>
    </submittedName>
</protein>
<sequence>MLKKIISYVVLVFILTCCTLTSNEYSEKEDVFEDFKSKDLVISSSRLSSNIDIIFFEDTNVFQKSFLDGIKNGYFILRERQKRNSEINFIDLSKEKSFDCSKISTKTKKLIYLNSNLVDILKSCNLKNNNNVLVINGLNEKIKLNLNFIDPFYNYVDYLYSSDPKILRGESVVLTDRELKTENYFLIEKKSNIEKRISELFEINKSSNRKIELERIIQNKIYQTPRFRKDIKKIIIDTKEVSAERIIPAINFNLIFEPEIYTLPGQLDLWRFSKKEFKSNLKGFEYPILLNNNFLFDEEFSKKQIQEKLFYALGFDSLLFFGRGITTKFNGLLGEYTKDENKIFITPEKIGFQ</sequence>
<accession>A0A937I6G7</accession>
<dbReference type="Proteomes" id="UP000744438">
    <property type="component" value="Unassembled WGS sequence"/>
</dbReference>
<comment type="caution">
    <text evidence="1">The sequence shown here is derived from an EMBL/GenBank/DDBJ whole genome shotgun (WGS) entry which is preliminary data.</text>
</comment>
<dbReference type="EMBL" id="JADHQC010000001">
    <property type="protein sequence ID" value="MBL6811271.1"/>
    <property type="molecule type" value="Genomic_DNA"/>
</dbReference>
<organism evidence="1 2">
    <name type="scientific">SAR86 cluster bacterium</name>
    <dbReference type="NCBI Taxonomy" id="2030880"/>
    <lineage>
        <taxon>Bacteria</taxon>
        <taxon>Pseudomonadati</taxon>
        <taxon>Pseudomonadota</taxon>
        <taxon>Gammaproteobacteria</taxon>
        <taxon>SAR86 cluster</taxon>
    </lineage>
</organism>
<evidence type="ECO:0000313" key="1">
    <source>
        <dbReference type="EMBL" id="MBL6811271.1"/>
    </source>
</evidence>
<gene>
    <name evidence="1" type="ORF">ISQ63_00120</name>
</gene>
<dbReference type="AlphaFoldDB" id="A0A937I6G7"/>
<evidence type="ECO:0000313" key="2">
    <source>
        <dbReference type="Proteomes" id="UP000744438"/>
    </source>
</evidence>
<proteinExistence type="predicted"/>
<reference evidence="1" key="1">
    <citation type="submission" date="2020-10" db="EMBL/GenBank/DDBJ databases">
        <title>Microbiome of the Black Sea water column analyzed by genome centric metagenomics.</title>
        <authorList>
            <person name="Cabello-Yeves P.J."/>
            <person name="Callieri C."/>
            <person name="Picazo A."/>
            <person name="Mehrshad M."/>
            <person name="Haro-Moreno J.M."/>
            <person name="Roda-Garcia J."/>
            <person name="Dzembekova N."/>
            <person name="Slabakova V."/>
            <person name="Slabakova N."/>
            <person name="Moncheva S."/>
            <person name="Rodriguez-Valera F."/>
        </authorList>
    </citation>
    <scope>NUCLEOTIDE SEQUENCE</scope>
    <source>
        <strain evidence="1">BS307-5m-G49</strain>
    </source>
</reference>
<name>A0A937I6G7_9GAMM</name>